<dbReference type="PANTHER" id="PTHR14136">
    <property type="entry name" value="BTB_POZ DOMAIN-CONTAINING PROTEIN KCTD9"/>
    <property type="match status" value="1"/>
</dbReference>
<feature type="region of interest" description="Disordered" evidence="1">
    <location>
        <begin position="133"/>
        <end position="156"/>
    </location>
</feature>
<reference evidence="3" key="1">
    <citation type="submission" date="2020-02" db="EMBL/GenBank/DDBJ databases">
        <title>Genomic and physiological characterization of two novel Nitrospinaceae genera.</title>
        <authorList>
            <person name="Mueller A.J."/>
            <person name="Jung M.-Y."/>
            <person name="Strachan C.R."/>
            <person name="Herbold C.W."/>
            <person name="Kirkegaard R.H."/>
            <person name="Daims H."/>
        </authorList>
    </citation>
    <scope>NUCLEOTIDE SEQUENCE [LARGE SCALE GENOMIC DNA]</scope>
</reference>
<accession>A0A7T0C5C8</accession>
<protein>
    <recommendedName>
        <fullName evidence="4">Pentapeptide repeat-containing protein</fullName>
    </recommendedName>
</protein>
<organism evidence="2 3">
    <name type="scientific">Candidatus Nitrohelix vancouverensis</name>
    <dbReference type="NCBI Taxonomy" id="2705534"/>
    <lineage>
        <taxon>Bacteria</taxon>
        <taxon>Pseudomonadati</taxon>
        <taxon>Nitrospinota/Tectimicrobiota group</taxon>
        <taxon>Nitrospinota</taxon>
        <taxon>Nitrospinia</taxon>
        <taxon>Nitrospinales</taxon>
        <taxon>Nitrospinaceae</taxon>
        <taxon>Candidatus Nitrohelix</taxon>
    </lineage>
</organism>
<proteinExistence type="predicted"/>
<dbReference type="Pfam" id="PF00805">
    <property type="entry name" value="Pentapeptide"/>
    <property type="match status" value="2"/>
</dbReference>
<dbReference type="Gene3D" id="2.160.20.80">
    <property type="entry name" value="E3 ubiquitin-protein ligase SopA"/>
    <property type="match status" value="1"/>
</dbReference>
<evidence type="ECO:0000313" key="2">
    <source>
        <dbReference type="EMBL" id="QPJ66712.1"/>
    </source>
</evidence>
<evidence type="ECO:0000256" key="1">
    <source>
        <dbReference type="SAM" id="MobiDB-lite"/>
    </source>
</evidence>
<evidence type="ECO:0008006" key="4">
    <source>
        <dbReference type="Google" id="ProtNLM"/>
    </source>
</evidence>
<sequence length="368" mass="41653">MEQFLNGLLKENSGANGQISEDVQAILLGAEYETQRAIKRALNDFLFLKTLTEKMKNGPETTDTGLAKWIAVHTRDEKFAEALTTPDLFLLAAWETYRLNDTKNNILTWNKIDYKFDSNGDLILSDVQKESERQKALSASKSSDNGETEHPETDEALENDLHQRWSNFFNRWRHKPVFMYPFIKEGKRDFGNEDACKAYQHLNQYIAPAEPEQTKKSKDKTPRIVNGYTIEPGAFLEGADLKGADLEGANLKNAHLFAANLEEANLRSAKLFEADLIEAILITADLRRADLRVANLRGTDLFRADLMGASLREADLIGASLWEADLRRADLRTANFSHDEILKARNWDLAIYDAGVLERLKTLAGKME</sequence>
<dbReference type="SUPFAM" id="SSF141571">
    <property type="entry name" value="Pentapeptide repeat-like"/>
    <property type="match status" value="1"/>
</dbReference>
<gene>
    <name evidence="2" type="ORF">G3M78_00215</name>
</gene>
<dbReference type="EMBL" id="CP048620">
    <property type="protein sequence ID" value="QPJ66712.1"/>
    <property type="molecule type" value="Genomic_DNA"/>
</dbReference>
<name>A0A7T0C5C8_9BACT</name>
<dbReference type="InterPro" id="IPR051082">
    <property type="entry name" value="Pentapeptide-BTB/POZ_domain"/>
</dbReference>
<feature type="compositionally biased region" description="Basic and acidic residues" evidence="1">
    <location>
        <begin position="147"/>
        <end position="156"/>
    </location>
</feature>
<evidence type="ECO:0000313" key="3">
    <source>
        <dbReference type="Proteomes" id="UP000594464"/>
    </source>
</evidence>
<dbReference type="PANTHER" id="PTHR14136:SF17">
    <property type="entry name" value="BTB_POZ DOMAIN-CONTAINING PROTEIN KCTD9"/>
    <property type="match status" value="1"/>
</dbReference>
<dbReference type="InterPro" id="IPR001646">
    <property type="entry name" value="5peptide_repeat"/>
</dbReference>
<dbReference type="KEGG" id="nva:G3M78_00215"/>
<dbReference type="Proteomes" id="UP000594464">
    <property type="component" value="Chromosome"/>
</dbReference>
<dbReference type="AlphaFoldDB" id="A0A7T0C5C8"/>